<protein>
    <submittedName>
        <fullName evidence="2">Uncharacterized protein</fullName>
    </submittedName>
</protein>
<feature type="region of interest" description="Disordered" evidence="1">
    <location>
        <begin position="415"/>
        <end position="464"/>
    </location>
</feature>
<proteinExistence type="predicted"/>
<gene>
    <name evidence="2" type="ORF">K469DRAFT_671740</name>
</gene>
<evidence type="ECO:0000313" key="3">
    <source>
        <dbReference type="Proteomes" id="UP000800200"/>
    </source>
</evidence>
<feature type="region of interest" description="Disordered" evidence="1">
    <location>
        <begin position="157"/>
        <end position="325"/>
    </location>
</feature>
<evidence type="ECO:0000313" key="2">
    <source>
        <dbReference type="EMBL" id="KAF2181103.1"/>
    </source>
</evidence>
<keyword evidence="3" id="KW-1185">Reference proteome</keyword>
<feature type="compositionally biased region" description="Polar residues" evidence="1">
    <location>
        <begin position="211"/>
        <end position="223"/>
    </location>
</feature>
<dbReference type="Proteomes" id="UP000800200">
    <property type="component" value="Unassembled WGS sequence"/>
</dbReference>
<feature type="region of interest" description="Disordered" evidence="1">
    <location>
        <begin position="1"/>
        <end position="117"/>
    </location>
</feature>
<feature type="compositionally biased region" description="Polar residues" evidence="1">
    <location>
        <begin position="483"/>
        <end position="494"/>
    </location>
</feature>
<feature type="compositionally biased region" description="Polar residues" evidence="1">
    <location>
        <begin position="589"/>
        <end position="602"/>
    </location>
</feature>
<dbReference type="AlphaFoldDB" id="A0A6A6DQ42"/>
<feature type="compositionally biased region" description="Low complexity" evidence="1">
    <location>
        <begin position="299"/>
        <end position="313"/>
    </location>
</feature>
<feature type="compositionally biased region" description="Polar residues" evidence="1">
    <location>
        <begin position="629"/>
        <end position="640"/>
    </location>
</feature>
<feature type="region of interest" description="Disordered" evidence="1">
    <location>
        <begin position="483"/>
        <end position="652"/>
    </location>
</feature>
<feature type="compositionally biased region" description="Basic and acidic residues" evidence="1">
    <location>
        <begin position="68"/>
        <end position="81"/>
    </location>
</feature>
<dbReference type="PANTHER" id="PTHR42106:SF1">
    <property type="match status" value="1"/>
</dbReference>
<feature type="compositionally biased region" description="Polar residues" evidence="1">
    <location>
        <begin position="186"/>
        <end position="198"/>
    </location>
</feature>
<accession>A0A6A6DQ42</accession>
<feature type="compositionally biased region" description="Polar residues" evidence="1">
    <location>
        <begin position="259"/>
        <end position="276"/>
    </location>
</feature>
<feature type="compositionally biased region" description="Basic residues" evidence="1">
    <location>
        <begin position="289"/>
        <end position="298"/>
    </location>
</feature>
<feature type="compositionally biased region" description="Polar residues" evidence="1">
    <location>
        <begin position="516"/>
        <end position="552"/>
    </location>
</feature>
<reference evidence="2" key="1">
    <citation type="journal article" date="2020" name="Stud. Mycol.">
        <title>101 Dothideomycetes genomes: a test case for predicting lifestyles and emergence of pathogens.</title>
        <authorList>
            <person name="Haridas S."/>
            <person name="Albert R."/>
            <person name="Binder M."/>
            <person name="Bloem J."/>
            <person name="Labutti K."/>
            <person name="Salamov A."/>
            <person name="Andreopoulos B."/>
            <person name="Baker S."/>
            <person name="Barry K."/>
            <person name="Bills G."/>
            <person name="Bluhm B."/>
            <person name="Cannon C."/>
            <person name="Castanera R."/>
            <person name="Culley D."/>
            <person name="Daum C."/>
            <person name="Ezra D."/>
            <person name="Gonzalez J."/>
            <person name="Henrissat B."/>
            <person name="Kuo A."/>
            <person name="Liang C."/>
            <person name="Lipzen A."/>
            <person name="Lutzoni F."/>
            <person name="Magnuson J."/>
            <person name="Mondo S."/>
            <person name="Nolan M."/>
            <person name="Ohm R."/>
            <person name="Pangilinan J."/>
            <person name="Park H.-J."/>
            <person name="Ramirez L."/>
            <person name="Alfaro M."/>
            <person name="Sun H."/>
            <person name="Tritt A."/>
            <person name="Yoshinaga Y."/>
            <person name="Zwiers L.-H."/>
            <person name="Turgeon B."/>
            <person name="Goodwin S."/>
            <person name="Spatafora J."/>
            <person name="Crous P."/>
            <person name="Grigoriev I."/>
        </authorList>
    </citation>
    <scope>NUCLEOTIDE SEQUENCE</scope>
    <source>
        <strain evidence="2">CBS 207.26</strain>
    </source>
</reference>
<feature type="compositionally biased region" description="Acidic residues" evidence="1">
    <location>
        <begin position="231"/>
        <end position="243"/>
    </location>
</feature>
<name>A0A6A6DQ42_9PEZI</name>
<feature type="compositionally biased region" description="Polar residues" evidence="1">
    <location>
        <begin position="40"/>
        <end position="65"/>
    </location>
</feature>
<dbReference type="OrthoDB" id="340550at2759"/>
<organism evidence="2 3">
    <name type="scientific">Zopfia rhizophila CBS 207.26</name>
    <dbReference type="NCBI Taxonomy" id="1314779"/>
    <lineage>
        <taxon>Eukaryota</taxon>
        <taxon>Fungi</taxon>
        <taxon>Dikarya</taxon>
        <taxon>Ascomycota</taxon>
        <taxon>Pezizomycotina</taxon>
        <taxon>Dothideomycetes</taxon>
        <taxon>Dothideomycetes incertae sedis</taxon>
        <taxon>Zopfiaceae</taxon>
        <taxon>Zopfia</taxon>
    </lineage>
</organism>
<evidence type="ECO:0000256" key="1">
    <source>
        <dbReference type="SAM" id="MobiDB-lite"/>
    </source>
</evidence>
<dbReference type="PANTHER" id="PTHR42106">
    <property type="entry name" value="CHROMOSOME 10, WHOLE GENOME SHOTGUN SEQUENCE"/>
    <property type="match status" value="1"/>
</dbReference>
<feature type="compositionally biased region" description="Pro residues" evidence="1">
    <location>
        <begin position="1"/>
        <end position="11"/>
    </location>
</feature>
<feature type="compositionally biased region" description="Low complexity" evidence="1">
    <location>
        <begin position="440"/>
        <end position="449"/>
    </location>
</feature>
<feature type="compositionally biased region" description="Polar residues" evidence="1">
    <location>
        <begin position="426"/>
        <end position="436"/>
    </location>
</feature>
<feature type="compositionally biased region" description="Polar residues" evidence="1">
    <location>
        <begin position="157"/>
        <end position="174"/>
    </location>
</feature>
<sequence>MTPEMPGPPPSVEAMLGSRLASQRSTDSSDEREDSASGSQSSVKTPQKSLSKARSLSDSTPQLSPSPKFRESLRTSKDDHTIISSPRTPRRPDILSKGLSLQMPPRESGMPSPAHFAQRVPLSPQLDARNTYASPASLLPRRSRGAEFSRACTNLHHSTLADQSSPDSSPTITQKGMMIPSRKPRSNSMIIDSPNVNVHSGWGTGNGDRTAASSSVGSINMLGSESSSSSDEVDPMDPDDNDDPMLMTPQAMKAGNTPFGGQNVTNNTAAWSNIFSPSGPPTFLSIQRARLRKGRSRKSSSSASGHSSMASPGPGSPPNGKGDGYFAREAVVRKAGSRRESLSLFTNDLHISSGNDSGDEAVVMPQTPGVVRRPVTRRGNLLPKSRQFGRIKAELLEESAPIDSEVRREAEIIRQVRESDVDPERPSTTAHSSPTLLPTVPGLEGPLEGVPEEGSESSMSLDSSTAKGLFAAFNIGAARNSNGRGLWNQSDNPAQTPPPAFPRAGSSAISEDVNMDSPTVSSASTSLPSTNATAPPEQISSSGLFSRTSTPQPLAPLSAADGLKKSNKRRRDDDLDGNSIKRRAVSPGVSVQNSPVLSQSPAQRDGSLWGNSSKASRENSVGGHAAGERSNSGGSVSMTPSLGPKRIGLQGMTDTYDGFMKMSIE</sequence>
<feature type="compositionally biased region" description="Basic and acidic residues" evidence="1">
    <location>
        <begin position="415"/>
        <end position="425"/>
    </location>
</feature>
<dbReference type="EMBL" id="ML994654">
    <property type="protein sequence ID" value="KAF2181103.1"/>
    <property type="molecule type" value="Genomic_DNA"/>
</dbReference>